<gene>
    <name evidence="1" type="ORF">SAG0136_03720</name>
</gene>
<accession>V6Z0W4</accession>
<evidence type="ECO:0000313" key="2">
    <source>
        <dbReference type="Proteomes" id="UP000018482"/>
    </source>
</evidence>
<comment type="caution">
    <text evidence="1">The sequence shown here is derived from an EMBL/GenBank/DDBJ whole genome shotgun (WGS) entry which is preliminary data.</text>
</comment>
<proteinExistence type="predicted"/>
<name>V6Z0W4_STRAG</name>
<dbReference type="EMBL" id="ANQC01000050">
    <property type="protein sequence ID" value="ESV54378.1"/>
    <property type="molecule type" value="Genomic_DNA"/>
</dbReference>
<dbReference type="AlphaFoldDB" id="V6Z0W4"/>
<reference evidence="1 2" key="1">
    <citation type="submission" date="2013-05" db="EMBL/GenBank/DDBJ databases">
        <authorList>
            <person name="Richards V.P."/>
            <person name="Durkin S.A.S."/>
            <person name="Kim M."/>
            <person name="Pavinski Bitar P.D."/>
            <person name="Stanhope M.J."/>
            <person name="Town C.D."/>
            <person name="Venter J.C."/>
        </authorList>
    </citation>
    <scope>NUCLEOTIDE SEQUENCE [LARGE SCALE GENOMIC DNA]</scope>
    <source>
        <strain evidence="1 2">LMG 14747</strain>
    </source>
</reference>
<protein>
    <submittedName>
        <fullName evidence="1">Uncharacterized protein</fullName>
    </submittedName>
</protein>
<dbReference type="Proteomes" id="UP000018482">
    <property type="component" value="Unassembled WGS sequence"/>
</dbReference>
<sequence>MQVFFEEKIKSSCFSKKGIEKAKTRKRYHGEKCDFASFLALFWVE</sequence>
<evidence type="ECO:0000313" key="1">
    <source>
        <dbReference type="EMBL" id="ESV54378.1"/>
    </source>
</evidence>
<organism evidence="1 2">
    <name type="scientific">Streptococcus agalactiae LMG 14747</name>
    <dbReference type="NCBI Taxonomy" id="1154860"/>
    <lineage>
        <taxon>Bacteria</taxon>
        <taxon>Bacillati</taxon>
        <taxon>Bacillota</taxon>
        <taxon>Bacilli</taxon>
        <taxon>Lactobacillales</taxon>
        <taxon>Streptococcaceae</taxon>
        <taxon>Streptococcus</taxon>
    </lineage>
</organism>